<dbReference type="Gene3D" id="3.40.190.10">
    <property type="entry name" value="Periplasmic binding protein-like II"/>
    <property type="match status" value="2"/>
</dbReference>
<evidence type="ECO:0000256" key="3">
    <source>
        <dbReference type="ARBA" id="ARBA00023125"/>
    </source>
</evidence>
<organism evidence="6 7">
    <name type="scientific">Pseudomonas vanderleydeniana</name>
    <dbReference type="NCBI Taxonomy" id="2745495"/>
    <lineage>
        <taxon>Bacteria</taxon>
        <taxon>Pseudomonadati</taxon>
        <taxon>Pseudomonadota</taxon>
        <taxon>Gammaproteobacteria</taxon>
        <taxon>Pseudomonadales</taxon>
        <taxon>Pseudomonadaceae</taxon>
        <taxon>Pseudomonas</taxon>
    </lineage>
</organism>
<dbReference type="GO" id="GO:0003700">
    <property type="term" value="F:DNA-binding transcription factor activity"/>
    <property type="evidence" value="ECO:0007669"/>
    <property type="project" value="InterPro"/>
</dbReference>
<evidence type="ECO:0000259" key="5">
    <source>
        <dbReference type="PROSITE" id="PS50931"/>
    </source>
</evidence>
<dbReference type="PROSITE" id="PS50931">
    <property type="entry name" value="HTH_LYSR"/>
    <property type="match status" value="1"/>
</dbReference>
<dbReference type="SUPFAM" id="SSF46785">
    <property type="entry name" value="Winged helix' DNA-binding domain"/>
    <property type="match status" value="1"/>
</dbReference>
<dbReference type="KEGG" id="pvw:HU752_025680"/>
<dbReference type="InterPro" id="IPR050176">
    <property type="entry name" value="LTTR"/>
</dbReference>
<gene>
    <name evidence="6" type="ORF">HU752_025680</name>
</gene>
<dbReference type="Pfam" id="PF03466">
    <property type="entry name" value="LysR_substrate"/>
    <property type="match status" value="1"/>
</dbReference>
<evidence type="ECO:0000256" key="4">
    <source>
        <dbReference type="ARBA" id="ARBA00023163"/>
    </source>
</evidence>
<dbReference type="InterPro" id="IPR005119">
    <property type="entry name" value="LysR_subst-bd"/>
</dbReference>
<sequence length="283" mass="30886">MKFINIDMDLLRALVCVSDTRGFTQAAKKLFRTQSAISLQIKKLERLTDRQLVERGKEIRLTPAGLKVHEYALKILELNDELISSVANEHIPLRVRIGLPELHDQQLIEKMLDSIDSFNAQYSFLSDGSENLSNMVDCHLLDIAVLLRSEPNGEQAIGKIPMSWVSTRDSRLHLDNNVALALPAPGSAIRRAAQKALEDQGRHFSILCTAHDLIPLKAAIAAGKAIGVLPTGSVPCDLRILDSGELPALPQLHLCTKVSSQASPAVYKIAAHMTGILALGLTA</sequence>
<dbReference type="Proteomes" id="UP000634530">
    <property type="component" value="Chromosome"/>
</dbReference>
<dbReference type="PANTHER" id="PTHR30579">
    <property type="entry name" value="TRANSCRIPTIONAL REGULATOR"/>
    <property type="match status" value="1"/>
</dbReference>
<keyword evidence="7" id="KW-1185">Reference proteome</keyword>
<dbReference type="Pfam" id="PF00126">
    <property type="entry name" value="HTH_1"/>
    <property type="match status" value="1"/>
</dbReference>
<keyword evidence="4" id="KW-0804">Transcription</keyword>
<evidence type="ECO:0000256" key="2">
    <source>
        <dbReference type="ARBA" id="ARBA00023015"/>
    </source>
</evidence>
<dbReference type="InterPro" id="IPR000847">
    <property type="entry name" value="LysR_HTH_N"/>
</dbReference>
<dbReference type="AlphaFoldDB" id="A0A9E6PIT5"/>
<reference evidence="6 7" key="2">
    <citation type="journal article" date="2021" name="Microorganisms">
        <title>The Ever-Expanding Pseudomonas Genus: Description of 43 New Species and Partition of the Pseudomonas putida Group.</title>
        <authorList>
            <person name="Girard L."/>
            <person name="Lood C."/>
            <person name="Hofte M."/>
            <person name="Vandamme P."/>
            <person name="Rokni-Zadeh H."/>
            <person name="van Noort V."/>
            <person name="Lavigne R."/>
            <person name="De Mot R."/>
        </authorList>
    </citation>
    <scope>NUCLEOTIDE SEQUENCE [LARGE SCALE GENOMIC DNA]</scope>
    <source>
        <strain evidence="6 7">RW8P3</strain>
    </source>
</reference>
<dbReference type="RefSeq" id="WP_186685179.1">
    <property type="nucleotide sequence ID" value="NZ_CP077093.1"/>
</dbReference>
<dbReference type="SUPFAM" id="SSF53850">
    <property type="entry name" value="Periplasmic binding protein-like II"/>
    <property type="match status" value="1"/>
</dbReference>
<keyword evidence="2" id="KW-0805">Transcription regulation</keyword>
<keyword evidence="3" id="KW-0238">DNA-binding</keyword>
<dbReference type="InterPro" id="IPR036388">
    <property type="entry name" value="WH-like_DNA-bd_sf"/>
</dbReference>
<dbReference type="PRINTS" id="PR00039">
    <property type="entry name" value="HTHLYSR"/>
</dbReference>
<dbReference type="InterPro" id="IPR036390">
    <property type="entry name" value="WH_DNA-bd_sf"/>
</dbReference>
<dbReference type="PANTHER" id="PTHR30579:SF7">
    <property type="entry name" value="HTH-TYPE TRANSCRIPTIONAL REGULATOR LRHA-RELATED"/>
    <property type="match status" value="1"/>
</dbReference>
<feature type="domain" description="HTH lysR-type" evidence="5">
    <location>
        <begin position="6"/>
        <end position="62"/>
    </location>
</feature>
<proteinExistence type="inferred from homology"/>
<dbReference type="GO" id="GO:0003677">
    <property type="term" value="F:DNA binding"/>
    <property type="evidence" value="ECO:0007669"/>
    <property type="project" value="UniProtKB-KW"/>
</dbReference>
<reference evidence="6 7" key="1">
    <citation type="journal article" date="2020" name="Microorganisms">
        <title>Reliable Identification of Environmental Pseudomonas Isolates Using the rpoD Gene.</title>
        <authorList>
            <consortium name="The Broad Institute Genome Sequencing Platform"/>
            <person name="Girard L."/>
            <person name="Lood C."/>
            <person name="Rokni-Zadeh H."/>
            <person name="van Noort V."/>
            <person name="Lavigne R."/>
            <person name="De Mot R."/>
        </authorList>
    </citation>
    <scope>NUCLEOTIDE SEQUENCE [LARGE SCALE GENOMIC DNA]</scope>
    <source>
        <strain evidence="6 7">RW8P3</strain>
    </source>
</reference>
<evidence type="ECO:0000313" key="7">
    <source>
        <dbReference type="Proteomes" id="UP000634530"/>
    </source>
</evidence>
<accession>A0A9E6PIT5</accession>
<protein>
    <submittedName>
        <fullName evidence="6">LysR family transcriptional regulator</fullName>
    </submittedName>
</protein>
<dbReference type="Gene3D" id="1.10.10.10">
    <property type="entry name" value="Winged helix-like DNA-binding domain superfamily/Winged helix DNA-binding domain"/>
    <property type="match status" value="1"/>
</dbReference>
<evidence type="ECO:0000313" key="6">
    <source>
        <dbReference type="EMBL" id="QXI27274.1"/>
    </source>
</evidence>
<evidence type="ECO:0000256" key="1">
    <source>
        <dbReference type="ARBA" id="ARBA00009437"/>
    </source>
</evidence>
<name>A0A9E6PIT5_9PSED</name>
<comment type="similarity">
    <text evidence="1">Belongs to the LysR transcriptional regulatory family.</text>
</comment>
<dbReference type="EMBL" id="CP077093">
    <property type="protein sequence ID" value="QXI27274.1"/>
    <property type="molecule type" value="Genomic_DNA"/>
</dbReference>